<evidence type="ECO:0000256" key="2">
    <source>
        <dbReference type="ARBA" id="ARBA00023015"/>
    </source>
</evidence>
<dbReference type="OrthoDB" id="1909330at2759"/>
<dbReference type="Gene3D" id="2.40.330.10">
    <property type="entry name" value="DNA-binding pseudobarrel domain"/>
    <property type="match status" value="1"/>
</dbReference>
<keyword evidence="5" id="KW-0539">Nucleus</keyword>
<dbReference type="PROSITE" id="PS50863">
    <property type="entry name" value="B3"/>
    <property type="match status" value="1"/>
</dbReference>
<reference evidence="8 9" key="3">
    <citation type="journal article" date="2010" name="BMC Genomics">
        <title>Transcriptome sequencing and comparative analysis of cucumber flowers with different sex types.</title>
        <authorList>
            <person name="Guo S."/>
            <person name="Zheng Y."/>
            <person name="Joung J.G."/>
            <person name="Liu S."/>
            <person name="Zhang Z."/>
            <person name="Crasta O.R."/>
            <person name="Sobral B.W."/>
            <person name="Xu Y."/>
            <person name="Huang S."/>
            <person name="Fei Z."/>
        </authorList>
    </citation>
    <scope>NUCLEOTIDE SEQUENCE [LARGE SCALE GENOMIC DNA]</scope>
    <source>
        <strain evidence="9">cv. 9930</strain>
    </source>
</reference>
<dbReference type="OMA" id="KYIACKT"/>
<dbReference type="PANTHER" id="PTHR31391">
    <property type="entry name" value="B3 DOMAIN-CONTAINING PROTEIN OS11G0197600-RELATED"/>
    <property type="match status" value="1"/>
</dbReference>
<dbReference type="SMART" id="SM01019">
    <property type="entry name" value="B3"/>
    <property type="match status" value="1"/>
</dbReference>
<organism evidence="8 9">
    <name type="scientific">Cucumis sativus</name>
    <name type="common">Cucumber</name>
    <dbReference type="NCBI Taxonomy" id="3659"/>
    <lineage>
        <taxon>Eukaryota</taxon>
        <taxon>Viridiplantae</taxon>
        <taxon>Streptophyta</taxon>
        <taxon>Embryophyta</taxon>
        <taxon>Tracheophyta</taxon>
        <taxon>Spermatophyta</taxon>
        <taxon>Magnoliopsida</taxon>
        <taxon>eudicotyledons</taxon>
        <taxon>Gunneridae</taxon>
        <taxon>Pentapetalae</taxon>
        <taxon>rosids</taxon>
        <taxon>fabids</taxon>
        <taxon>Cucurbitales</taxon>
        <taxon>Cucurbitaceae</taxon>
        <taxon>Benincaseae</taxon>
        <taxon>Cucumis</taxon>
    </lineage>
</organism>
<dbReference type="Pfam" id="PF02362">
    <property type="entry name" value="B3"/>
    <property type="match status" value="1"/>
</dbReference>
<dbReference type="STRING" id="3659.A0A0A0LLY8"/>
<gene>
    <name evidence="8" type="ORF">Csa_2G285930</name>
</gene>
<feature type="domain" description="TF-B3" evidence="7">
    <location>
        <begin position="135"/>
        <end position="226"/>
    </location>
</feature>
<sequence length="501" mass="55776">MLNGDGLLISVNPNGASSQGRNVIVLKSSAAATVADDDGDMTVSQLARSPRHRLASSSGKARKQMDDNPMVQKVKKRLADWKTSHAVTGPGGKFMSFEQNKAAFDEQCSPGEFKSSAVMRALEVRSNLEQEFPSFVQSLVRSHVASLFLMGLPGAFCKSYLPARDSTMTLEDEAGRHFQVKYIAHKTGLSAGWRQFSAAHKLLEGDVLVFQLVGPTKFKVYVTRASDLTEVDGALGLLNLESRTRHSDAGKDTDYKGDMASDILNKRRVKSALLDTAEKQKKRSPMMSISRNQVAEQYVNTSEEVVSAIVEAYDVYPAVPFKHIKSFDDFNIVIDGLSINSELPRDLRKRYYKLCCSQNMFLHENLIQGMNRKLVTGVISETITIANAIKASDLSTSRDEYSAWDKTLRAFQLFGMNVGFLRTRLHRLANLAYESENALDLRTLVDAKNDQVHVHDEIRNIETKLVELKEACDRFGAAIDGLDSKAEIYKSKFQEEVSAPW</sequence>
<protein>
    <recommendedName>
        <fullName evidence="7">TF-B3 domain-containing protein</fullName>
    </recommendedName>
</protein>
<evidence type="ECO:0000313" key="8">
    <source>
        <dbReference type="EMBL" id="KGN62009.1"/>
    </source>
</evidence>
<keyword evidence="3" id="KW-0238">DNA-binding</keyword>
<reference evidence="8 9" key="4">
    <citation type="journal article" date="2011" name="BMC Genomics">
        <title>RNA-Seq improves annotation of protein-coding genes in the cucumber genome.</title>
        <authorList>
            <person name="Li Z."/>
            <person name="Zhang Z."/>
            <person name="Yan P."/>
            <person name="Huang S."/>
            <person name="Fei Z."/>
            <person name="Lin K."/>
        </authorList>
    </citation>
    <scope>NUCLEOTIDE SEQUENCE [LARGE SCALE GENOMIC DNA]</scope>
    <source>
        <strain evidence="9">cv. 9930</strain>
    </source>
</reference>
<name>A0A0A0LLY8_CUCSA</name>
<dbReference type="Proteomes" id="UP000029981">
    <property type="component" value="Chromosome 2"/>
</dbReference>
<dbReference type="InterPro" id="IPR003340">
    <property type="entry name" value="B3_DNA-bd"/>
</dbReference>
<evidence type="ECO:0000256" key="5">
    <source>
        <dbReference type="ARBA" id="ARBA00023242"/>
    </source>
</evidence>
<accession>A0A0A0LLY8</accession>
<dbReference type="AlphaFoldDB" id="A0A0A0LLY8"/>
<dbReference type="PANTHER" id="PTHR31391:SF135">
    <property type="entry name" value="B3 DOMAIN-CONTAINING PROTEIN OS01G0234100-LIKE ISOFORM X1"/>
    <property type="match status" value="1"/>
</dbReference>
<dbReference type="InterPro" id="IPR015300">
    <property type="entry name" value="DNA-bd_pseudobarrel_sf"/>
</dbReference>
<dbReference type="GO" id="GO:0005634">
    <property type="term" value="C:nucleus"/>
    <property type="evidence" value="ECO:0007669"/>
    <property type="project" value="UniProtKB-SubCell"/>
</dbReference>
<evidence type="ECO:0000256" key="1">
    <source>
        <dbReference type="ARBA" id="ARBA00004123"/>
    </source>
</evidence>
<evidence type="ECO:0000313" key="9">
    <source>
        <dbReference type="Proteomes" id="UP000029981"/>
    </source>
</evidence>
<proteinExistence type="predicted"/>
<evidence type="ECO:0000256" key="4">
    <source>
        <dbReference type="ARBA" id="ARBA00023163"/>
    </source>
</evidence>
<dbReference type="EMBL" id="CM002923">
    <property type="protein sequence ID" value="KGN62009.1"/>
    <property type="molecule type" value="Genomic_DNA"/>
</dbReference>
<keyword evidence="9" id="KW-1185">Reference proteome</keyword>
<dbReference type="eggNOG" id="ENOG502QWFE">
    <property type="taxonomic scope" value="Eukaryota"/>
</dbReference>
<evidence type="ECO:0000256" key="3">
    <source>
        <dbReference type="ARBA" id="ARBA00023125"/>
    </source>
</evidence>
<dbReference type="KEGG" id="csv:101211030"/>
<evidence type="ECO:0000256" key="6">
    <source>
        <dbReference type="SAM" id="MobiDB-lite"/>
    </source>
</evidence>
<keyword evidence="2" id="KW-0805">Transcription regulation</keyword>
<dbReference type="GO" id="GO:0003677">
    <property type="term" value="F:DNA binding"/>
    <property type="evidence" value="ECO:0007669"/>
    <property type="project" value="UniProtKB-KW"/>
</dbReference>
<dbReference type="Gramene" id="KGN62009">
    <property type="protein sequence ID" value="KGN62009"/>
    <property type="gene ID" value="Csa_2G285930"/>
</dbReference>
<feature type="region of interest" description="Disordered" evidence="6">
    <location>
        <begin position="41"/>
        <end position="66"/>
    </location>
</feature>
<comment type="subcellular location">
    <subcellularLocation>
        <location evidence="1">Nucleus</location>
    </subcellularLocation>
</comment>
<reference evidence="8 9" key="1">
    <citation type="journal article" date="2009" name="Nat. Genet.">
        <title>The genome of the cucumber, Cucumis sativus L.</title>
        <authorList>
            <person name="Huang S."/>
            <person name="Li R."/>
            <person name="Zhang Z."/>
            <person name="Li L."/>
            <person name="Gu X."/>
            <person name="Fan W."/>
            <person name="Lucas W.J."/>
            <person name="Wang X."/>
            <person name="Xie B."/>
            <person name="Ni P."/>
            <person name="Ren Y."/>
            <person name="Zhu H."/>
            <person name="Li J."/>
            <person name="Lin K."/>
            <person name="Jin W."/>
            <person name="Fei Z."/>
            <person name="Li G."/>
            <person name="Staub J."/>
            <person name="Kilian A."/>
            <person name="van der Vossen E.A."/>
            <person name="Wu Y."/>
            <person name="Guo J."/>
            <person name="He J."/>
            <person name="Jia Z."/>
            <person name="Ren Y."/>
            <person name="Tian G."/>
            <person name="Lu Y."/>
            <person name="Ruan J."/>
            <person name="Qian W."/>
            <person name="Wang M."/>
            <person name="Huang Q."/>
            <person name="Li B."/>
            <person name="Xuan Z."/>
            <person name="Cao J."/>
            <person name="Asan"/>
            <person name="Wu Z."/>
            <person name="Zhang J."/>
            <person name="Cai Q."/>
            <person name="Bai Y."/>
            <person name="Zhao B."/>
            <person name="Han Y."/>
            <person name="Li Y."/>
            <person name="Li X."/>
            <person name="Wang S."/>
            <person name="Shi Q."/>
            <person name="Liu S."/>
            <person name="Cho W.K."/>
            <person name="Kim J.Y."/>
            <person name="Xu Y."/>
            <person name="Heller-Uszynska K."/>
            <person name="Miao H."/>
            <person name="Cheng Z."/>
            <person name="Zhang S."/>
            <person name="Wu J."/>
            <person name="Yang Y."/>
            <person name="Kang H."/>
            <person name="Li M."/>
            <person name="Liang H."/>
            <person name="Ren X."/>
            <person name="Shi Z."/>
            <person name="Wen M."/>
            <person name="Jian M."/>
            <person name="Yang H."/>
            <person name="Zhang G."/>
            <person name="Yang Z."/>
            <person name="Chen R."/>
            <person name="Liu S."/>
            <person name="Li J."/>
            <person name="Ma L."/>
            <person name="Liu H."/>
            <person name="Zhou Y."/>
            <person name="Zhao J."/>
            <person name="Fang X."/>
            <person name="Li G."/>
            <person name="Fang L."/>
            <person name="Li Y."/>
            <person name="Liu D."/>
            <person name="Zheng H."/>
            <person name="Zhang Y."/>
            <person name="Qin N."/>
            <person name="Li Z."/>
            <person name="Yang G."/>
            <person name="Yang S."/>
            <person name="Bolund L."/>
            <person name="Kristiansen K."/>
            <person name="Zheng H."/>
            <person name="Li S."/>
            <person name="Zhang X."/>
            <person name="Yang H."/>
            <person name="Wang J."/>
            <person name="Sun R."/>
            <person name="Zhang B."/>
            <person name="Jiang S."/>
            <person name="Wang J."/>
            <person name="Du Y."/>
            <person name="Li S."/>
        </authorList>
    </citation>
    <scope>NUCLEOTIDE SEQUENCE [LARGE SCALE GENOMIC DNA]</scope>
    <source>
        <strain evidence="9">cv. 9930</strain>
    </source>
</reference>
<reference evidence="8 9" key="2">
    <citation type="journal article" date="2009" name="PLoS ONE">
        <title>An integrated genetic and cytogenetic map of the cucumber genome.</title>
        <authorList>
            <person name="Ren Y."/>
            <person name="Zhang Z."/>
            <person name="Liu J."/>
            <person name="Staub J.E."/>
            <person name="Han Y."/>
            <person name="Cheng Z."/>
            <person name="Li X."/>
            <person name="Lu J."/>
            <person name="Miao H."/>
            <person name="Kang H."/>
            <person name="Xie B."/>
            <person name="Gu X."/>
            <person name="Wang X."/>
            <person name="Du Y."/>
            <person name="Jin W."/>
            <person name="Huang S."/>
        </authorList>
    </citation>
    <scope>NUCLEOTIDE SEQUENCE [LARGE SCALE GENOMIC DNA]</scope>
    <source>
        <strain evidence="9">cv. 9930</strain>
    </source>
</reference>
<evidence type="ECO:0000259" key="7">
    <source>
        <dbReference type="PROSITE" id="PS50863"/>
    </source>
</evidence>
<dbReference type="CDD" id="cd10017">
    <property type="entry name" value="B3_DNA"/>
    <property type="match status" value="1"/>
</dbReference>
<dbReference type="SUPFAM" id="SSF101936">
    <property type="entry name" value="DNA-binding pseudobarrel domain"/>
    <property type="match status" value="1"/>
</dbReference>
<keyword evidence="4" id="KW-0804">Transcription</keyword>
<dbReference type="InterPro" id="IPR044837">
    <property type="entry name" value="REM16-like"/>
</dbReference>